<accession>A0A0W8CYT7</accession>
<evidence type="ECO:0000259" key="4">
    <source>
        <dbReference type="PROSITE" id="PS51339"/>
    </source>
</evidence>
<dbReference type="PANTHER" id="PTHR10807">
    <property type="entry name" value="MYOTUBULARIN-RELATED"/>
    <property type="match status" value="1"/>
</dbReference>
<protein>
    <recommendedName>
        <fullName evidence="4">Myotubularin phosphatase domain-containing protein</fullName>
    </recommendedName>
</protein>
<dbReference type="InterPro" id="IPR010569">
    <property type="entry name" value="Myotubularin-like_Pase_dom"/>
</dbReference>
<dbReference type="InterPro" id="IPR016130">
    <property type="entry name" value="Tyr_Pase_AS"/>
</dbReference>
<feature type="active site" description="Phosphocysteine intermediate" evidence="1">
    <location>
        <position position="249"/>
    </location>
</feature>
<dbReference type="Pfam" id="PF06602">
    <property type="entry name" value="Myotub-related"/>
    <property type="match status" value="1"/>
</dbReference>
<dbReference type="AlphaFoldDB" id="A0A0W8CYT7"/>
<feature type="region of interest" description="Disordered" evidence="3">
    <location>
        <begin position="15"/>
        <end position="152"/>
    </location>
</feature>
<dbReference type="EMBL" id="LNFP01000823">
    <property type="protein sequence ID" value="KUF89327.1"/>
    <property type="molecule type" value="Genomic_DNA"/>
</dbReference>
<dbReference type="PANTHER" id="PTHR10807:SF128">
    <property type="entry name" value="PHOSPHATIDYLINOSITOL-3,5-BISPHOSPHATE 3-PHOSPHATASE"/>
    <property type="match status" value="1"/>
</dbReference>
<dbReference type="SUPFAM" id="SSF52799">
    <property type="entry name" value="(Phosphotyrosine protein) phosphatases II"/>
    <property type="match status" value="1"/>
</dbReference>
<feature type="binding site" evidence="2">
    <location>
        <begin position="249"/>
        <end position="255"/>
    </location>
    <ligand>
        <name>substrate</name>
    </ligand>
</feature>
<reference evidence="5 6" key="1">
    <citation type="submission" date="2015-11" db="EMBL/GenBank/DDBJ databases">
        <title>Genomes and virulence difference between two physiological races of Phytophthora nicotianae.</title>
        <authorList>
            <person name="Liu H."/>
            <person name="Ma X."/>
            <person name="Yu H."/>
            <person name="Fang D."/>
            <person name="Li Y."/>
            <person name="Wang X."/>
            <person name="Wang W."/>
            <person name="Dong Y."/>
            <person name="Xiao B."/>
        </authorList>
    </citation>
    <scope>NUCLEOTIDE SEQUENCE [LARGE SCALE GENOMIC DNA]</scope>
    <source>
        <strain evidence="6">race 1</strain>
    </source>
</reference>
<feature type="compositionally biased region" description="Low complexity" evidence="3">
    <location>
        <begin position="52"/>
        <end position="69"/>
    </location>
</feature>
<evidence type="ECO:0000313" key="5">
    <source>
        <dbReference type="EMBL" id="KUF89327.1"/>
    </source>
</evidence>
<organism evidence="5 6">
    <name type="scientific">Phytophthora nicotianae</name>
    <name type="common">Potato buckeye rot agent</name>
    <name type="synonym">Phytophthora parasitica</name>
    <dbReference type="NCBI Taxonomy" id="4792"/>
    <lineage>
        <taxon>Eukaryota</taxon>
        <taxon>Sar</taxon>
        <taxon>Stramenopiles</taxon>
        <taxon>Oomycota</taxon>
        <taxon>Peronosporomycetes</taxon>
        <taxon>Peronosporales</taxon>
        <taxon>Peronosporaceae</taxon>
        <taxon>Phytophthora</taxon>
    </lineage>
</organism>
<feature type="compositionally biased region" description="Basic and acidic residues" evidence="3">
    <location>
        <begin position="103"/>
        <end position="129"/>
    </location>
</feature>
<evidence type="ECO:0000256" key="2">
    <source>
        <dbReference type="PIRSR" id="PIRSR630564-2"/>
    </source>
</evidence>
<dbReference type="InterPro" id="IPR030564">
    <property type="entry name" value="Myotubularin"/>
</dbReference>
<dbReference type="InterPro" id="IPR029021">
    <property type="entry name" value="Prot-tyrosine_phosphatase-like"/>
</dbReference>
<proteinExistence type="predicted"/>
<feature type="domain" description="Myotubularin phosphatase" evidence="4">
    <location>
        <begin position="1"/>
        <end position="430"/>
    </location>
</feature>
<evidence type="ECO:0000256" key="1">
    <source>
        <dbReference type="PIRSR" id="PIRSR630564-1"/>
    </source>
</evidence>
<name>A0A0W8CYT7_PHYNI</name>
<evidence type="ECO:0000256" key="3">
    <source>
        <dbReference type="SAM" id="MobiDB-lite"/>
    </source>
</evidence>
<gene>
    <name evidence="5" type="ORF">AM588_10005570</name>
</gene>
<dbReference type="PROSITE" id="PS00383">
    <property type="entry name" value="TYR_PHOSPHATASE_1"/>
    <property type="match status" value="1"/>
</dbReference>
<evidence type="ECO:0000313" key="6">
    <source>
        <dbReference type="Proteomes" id="UP000054636"/>
    </source>
</evidence>
<sequence>MASARDSDFYVNVTSDGCRDEADERLSTHSARHQDDAEYTSVLYARPEEVMSPTSSSSNGSGSEFFSTGHQLKNGTTGDIRATNAAAPTSATATETETDSDLEESRSDADKEKEHVIRAMNVAEDKSDADAEATDDEECKGLGETGTAEEKDQDRFKLAIALDFETDTNAAMSIGPPSVTRQTSSSFSDLGDYEDFSFSDAITIPNGGGPGSVESSSNSAHLPRFTLFMRTRPFDSRMQAQGNSVMIHCSDGWDRTPQLTAMVQLLLDPYYRTVRGLLCLIEKEWCSFGHLFRYRYGHGEGPGQQELEEQSPVFIQWLDALWQIWRQQPWAFEFNEALLSALYESIFSGLYGNFLYNNERQRKQEEATAPTRSLWFVLLEQMEKYLNVEYDSAKNFNSIGLVLPFSSEENDLVMWANHLVYADPVCRKYE</sequence>
<feature type="compositionally biased region" description="Basic and acidic residues" evidence="3">
    <location>
        <begin position="17"/>
        <end position="36"/>
    </location>
</feature>
<dbReference type="GO" id="GO:0005737">
    <property type="term" value="C:cytoplasm"/>
    <property type="evidence" value="ECO:0007669"/>
    <property type="project" value="TreeGrafter"/>
</dbReference>
<dbReference type="Proteomes" id="UP000054636">
    <property type="component" value="Unassembled WGS sequence"/>
</dbReference>
<dbReference type="PROSITE" id="PS51339">
    <property type="entry name" value="PPASE_MYOTUBULARIN"/>
    <property type="match status" value="1"/>
</dbReference>
<feature type="compositionally biased region" description="Low complexity" evidence="3">
    <location>
        <begin position="82"/>
        <end position="95"/>
    </location>
</feature>
<comment type="caution">
    <text evidence="5">The sequence shown here is derived from an EMBL/GenBank/DDBJ whole genome shotgun (WGS) entry which is preliminary data.</text>
</comment>